<evidence type="ECO:0000313" key="3">
    <source>
        <dbReference type="Proteomes" id="UP000463951"/>
    </source>
</evidence>
<evidence type="ECO:0000313" key="2">
    <source>
        <dbReference type="EMBL" id="BBJ47108.1"/>
    </source>
</evidence>
<dbReference type="AlphaFoldDB" id="A0A499V3Z0"/>
<dbReference type="EMBL" id="AP019620">
    <property type="protein sequence ID" value="BBJ47108.1"/>
    <property type="molecule type" value="Genomic_DNA"/>
</dbReference>
<gene>
    <name evidence="2" type="ORF">SSPO_098260</name>
</gene>
<protein>
    <submittedName>
        <fullName evidence="2">Uncharacterized protein</fullName>
    </submittedName>
</protein>
<evidence type="ECO:0000256" key="1">
    <source>
        <dbReference type="SAM" id="MobiDB-lite"/>
    </source>
</evidence>
<sequence length="169" mass="17354">MPQSGITVDPRITPPDSRTRAVMGASASGTTGSVPALPEGMGTPLRATFSFSVTGTPSMGPSGSPAAHRASLAWAALRDSSGSRTQNALSTLSRASMTDWTASWTWTGDNVRSANRATISTAGMVARPCSVSTRSLLLPQLPLGSASLAIPRTFEPLTRAVSVVTVPGK</sequence>
<name>A0A499V3Z0_9ACTN</name>
<proteinExistence type="predicted"/>
<reference evidence="2 3" key="1">
    <citation type="journal article" date="2020" name="Int. J. Syst. Evol. Microbiol.">
        <title>Reclassification of Streptomyces castelarensis and Streptomyces sporoclivatus as later heterotypic synonyms of Streptomyces antimycoticus.</title>
        <authorList>
            <person name="Komaki H."/>
            <person name="Tamura T."/>
        </authorList>
    </citation>
    <scope>NUCLEOTIDE SEQUENCE [LARGE SCALE GENOMIC DNA]</scope>
    <source>
        <strain evidence="2 3">NBRC 100767</strain>
    </source>
</reference>
<dbReference type="Proteomes" id="UP000463951">
    <property type="component" value="Chromosome"/>
</dbReference>
<accession>A0A499V3Z0</accession>
<feature type="region of interest" description="Disordered" evidence="1">
    <location>
        <begin position="1"/>
        <end position="41"/>
    </location>
</feature>
<organism evidence="2 3">
    <name type="scientific">Streptomyces antimycoticus</name>
    <dbReference type="NCBI Taxonomy" id="68175"/>
    <lineage>
        <taxon>Bacteria</taxon>
        <taxon>Bacillati</taxon>
        <taxon>Actinomycetota</taxon>
        <taxon>Actinomycetes</taxon>
        <taxon>Kitasatosporales</taxon>
        <taxon>Streptomycetaceae</taxon>
        <taxon>Streptomyces</taxon>
        <taxon>Streptomyces violaceusniger group</taxon>
    </lineage>
</organism>